<feature type="region of interest" description="Disordered" evidence="4">
    <location>
        <begin position="505"/>
        <end position="728"/>
    </location>
</feature>
<feature type="compositionally biased region" description="Low complexity" evidence="4">
    <location>
        <begin position="881"/>
        <end position="899"/>
    </location>
</feature>
<dbReference type="Gene3D" id="3.30.920.20">
    <property type="entry name" value="Gas2-like domain"/>
    <property type="match status" value="1"/>
</dbReference>
<dbReference type="InterPro" id="IPR036534">
    <property type="entry name" value="GAR_dom_sf"/>
</dbReference>
<feature type="compositionally biased region" description="Low complexity" evidence="4">
    <location>
        <begin position="619"/>
        <end position="631"/>
    </location>
</feature>
<dbReference type="Pfam" id="PF02187">
    <property type="entry name" value="GAS2"/>
    <property type="match status" value="1"/>
</dbReference>
<comment type="caution">
    <text evidence="6">The sequence shown here is derived from an EMBL/GenBank/DDBJ whole genome shotgun (WGS) entry which is preliminary data.</text>
</comment>
<feature type="region of interest" description="Disordered" evidence="4">
    <location>
        <begin position="761"/>
        <end position="837"/>
    </location>
</feature>
<feature type="domain" description="GAR" evidence="5">
    <location>
        <begin position="1013"/>
        <end position="1092"/>
    </location>
</feature>
<evidence type="ECO:0000256" key="4">
    <source>
        <dbReference type="SAM" id="MobiDB-lite"/>
    </source>
</evidence>
<feature type="compositionally biased region" description="Low complexity" evidence="4">
    <location>
        <begin position="771"/>
        <end position="791"/>
    </location>
</feature>
<dbReference type="InterPro" id="IPR013889">
    <property type="entry name" value="Karyogamy_KAR9"/>
</dbReference>
<feature type="compositionally biased region" description="Polar residues" evidence="4">
    <location>
        <begin position="540"/>
        <end position="565"/>
    </location>
</feature>
<dbReference type="Gene3D" id="1.20.58.60">
    <property type="match status" value="1"/>
</dbReference>
<feature type="compositionally biased region" description="Polar residues" evidence="4">
    <location>
        <begin position="1"/>
        <end position="19"/>
    </location>
</feature>
<dbReference type="AlphaFoldDB" id="A0A9P5SAA4"/>
<feature type="compositionally biased region" description="Polar residues" evidence="4">
    <location>
        <begin position="505"/>
        <end position="514"/>
    </location>
</feature>
<dbReference type="PANTHER" id="PTHR37271:SF1">
    <property type="entry name" value="KARYOGAMY PROTEIN KAR9"/>
    <property type="match status" value="1"/>
</dbReference>
<dbReference type="GO" id="GO:0005816">
    <property type="term" value="C:spindle pole body"/>
    <property type="evidence" value="ECO:0007669"/>
    <property type="project" value="TreeGrafter"/>
</dbReference>
<dbReference type="GO" id="GO:0043332">
    <property type="term" value="C:mating projection tip"/>
    <property type="evidence" value="ECO:0007669"/>
    <property type="project" value="TreeGrafter"/>
</dbReference>
<feature type="compositionally biased region" description="Low complexity" evidence="4">
    <location>
        <begin position="590"/>
        <end position="602"/>
    </location>
</feature>
<feature type="compositionally biased region" description="Polar residues" evidence="4">
    <location>
        <begin position="695"/>
        <end position="712"/>
    </location>
</feature>
<sequence length="1101" mass="119020">MSTPTSSIHSQSLSASPTPVSLEPSPMTALYQSYHSQLENLKRLPVPYGDIYQALSSHETISLASLGSRFRSAAEALSLWLETAEMTVFGLEMDVEQEGASDKGDVGEIDVILHRFHPNIDMLLELKERIENRLVSGTIVDLMDMKLDISDGGPEGGRSGNEGELYISLTIQELCQTAEAIHSSWSSLNGMLDKVKGNLAGARVRGDLLSHIENILEEINGIDRGIDAFIAEKGRIASESSSRSSPIATPPSPTLSTLSMTSSIQSMGVAHNGDSQAKQRNLEALAQLDSRMTLVLPKIEELEAQIESLPTSETALGGSDTKRDLRGCQQQIVARWNELKARREKLGEELKEEKWLAVFEQVAGQVESMMESMERAILHCQGLIDKINNMVRDKVVPSAPIDRDHLFTIFKSFEAKHKYYAPAVSKMLGMLENGIESRMTRNQDVIQKHLTMNQTWGRLRGGLDRVEQELSGIENLLNILDGSIPSHLPTPPMQLPEKPLFSMRRSQNQATWNTPQQPLFQPPQQPQPVQRGRKPAPAASLQSPSTSTPGGRSKSPLNAPTSQRPWSPASSNSFTSFSPMLSPNMFTGFRSLSRSPSRSPSRANSDKPRPWCPSTTVTSPSIPGIPYSPSSAATYTPRPTSATGHCDRSLSPAPTPEPQSRSGSAMGSYARSRSASGTPSHSRTPSQIKPAFSPVGSNSKLSTGIPTRSTSPAPGARKPQLKVPPPVVTNQYVRMRTLSAPGPSPTSHNYMRETASAAAKVLNGPSPQTSPPVARSQSQQQRPSSRSTSKSGYKSGPEEEKPQRRRSSLSNSHFLPSDGSPPPPMPTRALKVTPQTRVYTKSGSYTYDRIDSAYGPGPGSATGSATSMGPEFSAMPPFDEPTSPSASSSSSSITSATNSRIPLCQRRPSQPYQDNKKLPGVMEDKIHIEDVAPYVPVRGEVLDEEFARIVNASPVQMEVRRLAEGKYYFGGRLEDQPAGTLTVGGKMVLCRLMEYNRLSFSGASGGAGGGGSDEARKVQEALVASTRPRSRSSTLTPVVPAGRTTRAASVGSVPVATTTTSRSGRKTRKVLVRVGGGWQDLDIFLLDHTFLANESAVVKAI</sequence>
<dbReference type="PROSITE" id="PS51460">
    <property type="entry name" value="GAR"/>
    <property type="match status" value="1"/>
</dbReference>
<feature type="compositionally biased region" description="Polar residues" evidence="4">
    <location>
        <begin position="658"/>
        <end position="687"/>
    </location>
</feature>
<evidence type="ECO:0000256" key="3">
    <source>
        <dbReference type="ARBA" id="ARBA00023212"/>
    </source>
</evidence>
<keyword evidence="3" id="KW-0206">Cytoskeleton</keyword>
<dbReference type="PANTHER" id="PTHR37271">
    <property type="entry name" value="KARYOGAMY PROTEIN KAR9"/>
    <property type="match status" value="1"/>
</dbReference>
<reference evidence="6" key="1">
    <citation type="journal article" date="2020" name="Fungal Divers.">
        <title>Resolving the Mortierellaceae phylogeny through synthesis of multi-gene phylogenetics and phylogenomics.</title>
        <authorList>
            <person name="Vandepol N."/>
            <person name="Liber J."/>
            <person name="Desiro A."/>
            <person name="Na H."/>
            <person name="Kennedy M."/>
            <person name="Barry K."/>
            <person name="Grigoriev I.V."/>
            <person name="Miller A.N."/>
            <person name="O'Donnell K."/>
            <person name="Stajich J.E."/>
            <person name="Bonito G."/>
        </authorList>
    </citation>
    <scope>NUCLEOTIDE SEQUENCE</scope>
    <source>
        <strain evidence="6">NVP1</strain>
    </source>
</reference>
<gene>
    <name evidence="6" type="ORF">BG006_001976</name>
</gene>
<evidence type="ECO:0000256" key="1">
    <source>
        <dbReference type="ARBA" id="ARBA00004245"/>
    </source>
</evidence>
<dbReference type="GO" id="GO:0008017">
    <property type="term" value="F:microtubule binding"/>
    <property type="evidence" value="ECO:0007669"/>
    <property type="project" value="InterPro"/>
</dbReference>
<feature type="compositionally biased region" description="Low complexity" evidence="4">
    <location>
        <begin position="567"/>
        <end position="582"/>
    </location>
</feature>
<dbReference type="GO" id="GO:0051293">
    <property type="term" value="P:establishment of spindle localization"/>
    <property type="evidence" value="ECO:0007669"/>
    <property type="project" value="TreeGrafter"/>
</dbReference>
<evidence type="ECO:0000313" key="7">
    <source>
        <dbReference type="Proteomes" id="UP000696485"/>
    </source>
</evidence>
<dbReference type="Proteomes" id="UP000696485">
    <property type="component" value="Unassembled WGS sequence"/>
</dbReference>
<feature type="region of interest" description="Disordered" evidence="4">
    <location>
        <begin position="1"/>
        <end position="21"/>
    </location>
</feature>
<proteinExistence type="predicted"/>
<keyword evidence="7" id="KW-1185">Reference proteome</keyword>
<feature type="compositionally biased region" description="Polar residues" evidence="4">
    <location>
        <begin position="632"/>
        <end position="643"/>
    </location>
</feature>
<dbReference type="GO" id="GO:0030473">
    <property type="term" value="P:nuclear migration along microtubule"/>
    <property type="evidence" value="ECO:0007669"/>
    <property type="project" value="TreeGrafter"/>
</dbReference>
<dbReference type="GO" id="GO:0005938">
    <property type="term" value="C:cell cortex"/>
    <property type="evidence" value="ECO:0007669"/>
    <property type="project" value="TreeGrafter"/>
</dbReference>
<comment type="subcellular location">
    <subcellularLocation>
        <location evidence="1">Cytoplasm</location>
        <location evidence="1">Cytoskeleton</location>
    </subcellularLocation>
</comment>
<name>A0A9P5SAA4_9FUNG</name>
<dbReference type="EMBL" id="JAAAUY010001421">
    <property type="protein sequence ID" value="KAF9322893.1"/>
    <property type="molecule type" value="Genomic_DNA"/>
</dbReference>
<dbReference type="InterPro" id="IPR003108">
    <property type="entry name" value="GAR_dom"/>
</dbReference>
<protein>
    <recommendedName>
        <fullName evidence="5">GAR domain-containing protein</fullName>
    </recommendedName>
</protein>
<dbReference type="SUPFAM" id="SSF143575">
    <property type="entry name" value="GAS2 domain-like"/>
    <property type="match status" value="1"/>
</dbReference>
<organism evidence="6 7">
    <name type="scientific">Podila minutissima</name>
    <dbReference type="NCBI Taxonomy" id="64525"/>
    <lineage>
        <taxon>Eukaryota</taxon>
        <taxon>Fungi</taxon>
        <taxon>Fungi incertae sedis</taxon>
        <taxon>Mucoromycota</taxon>
        <taxon>Mortierellomycotina</taxon>
        <taxon>Mortierellomycetes</taxon>
        <taxon>Mortierellales</taxon>
        <taxon>Mortierellaceae</taxon>
        <taxon>Podila</taxon>
    </lineage>
</organism>
<evidence type="ECO:0000256" key="2">
    <source>
        <dbReference type="ARBA" id="ARBA00022490"/>
    </source>
</evidence>
<feature type="region of interest" description="Disordered" evidence="4">
    <location>
        <begin position="856"/>
        <end position="915"/>
    </location>
</feature>
<keyword evidence="2" id="KW-0963">Cytoplasm</keyword>
<evidence type="ECO:0000313" key="6">
    <source>
        <dbReference type="EMBL" id="KAF9322893.1"/>
    </source>
</evidence>
<evidence type="ECO:0000259" key="5">
    <source>
        <dbReference type="PROSITE" id="PS51460"/>
    </source>
</evidence>
<accession>A0A9P5SAA4</accession>